<dbReference type="InterPro" id="IPR051399">
    <property type="entry name" value="RNA-guided_DNA_endo/Transpos"/>
</dbReference>
<dbReference type="Pfam" id="PF01385">
    <property type="entry name" value="OrfB_IS605"/>
    <property type="match status" value="1"/>
</dbReference>
<dbReference type="InterPro" id="IPR001959">
    <property type="entry name" value="Transposase"/>
</dbReference>
<dbReference type="GO" id="GO:0003677">
    <property type="term" value="F:DNA binding"/>
    <property type="evidence" value="ECO:0007669"/>
    <property type="project" value="UniProtKB-KW"/>
</dbReference>
<sequence length="426" mass="48705">MIVLEMKAVVKPNQVLAIDDAIRTVQFIRNKALRLWMDASREDKIDKYVLNKYCRILAKEYKFADELNSTARQASSERAWAAISRFYDNCKKNIKGKKGFPKFQKNNRSVEYKQSGWKLSDNRKKITFTDKKGIGILSLKGTRDLNFYPIDSFKRVRLVRRANGYYVQFCISVDIRSYSKPLEPTKHCVGIDVGLKVFYADSDGKTVEIPQYYRQAEKLLNRLNQRKSKKFKKGQKPSNNYKRARQQYARKHLRVSRQRKGFVQREALRVIQSNDLVAYEDLNVKGLAKSKLAKSVNDAAWSTFRQWLEYFAFKYGKATVAVPPHNTSQNCSNCGEKVKKSLSTRTHRCPHCLYEEDRDINAAINILKLGLSTVGHTGSKAFESEILSTLAIANGGEDASTLVGVILSEQVSSVNQESPSILRNKV</sequence>
<evidence type="ECO:0000313" key="8">
    <source>
        <dbReference type="EMBL" id="ADN17330.1"/>
    </source>
</evidence>
<organism evidence="8 9">
    <name type="scientific">Gloeothece verrucosa (strain PCC 7822)</name>
    <name type="common">Cyanothece sp. (strain PCC 7822)</name>
    <dbReference type="NCBI Taxonomy" id="497965"/>
    <lineage>
        <taxon>Bacteria</taxon>
        <taxon>Bacillati</taxon>
        <taxon>Cyanobacteriota</taxon>
        <taxon>Cyanophyceae</taxon>
        <taxon>Oscillatoriophycideae</taxon>
        <taxon>Chroococcales</taxon>
        <taxon>Aphanothecaceae</taxon>
        <taxon>Gloeothece</taxon>
        <taxon>Gloeothece verrucosa</taxon>
    </lineage>
</organism>
<dbReference type="Pfam" id="PF07282">
    <property type="entry name" value="Cas12f1-like_TNB"/>
    <property type="match status" value="1"/>
</dbReference>
<dbReference type="eggNOG" id="COG0675">
    <property type="taxonomic scope" value="Bacteria"/>
</dbReference>
<keyword evidence="9" id="KW-1185">Reference proteome</keyword>
<keyword evidence="4" id="KW-0238">DNA-binding</keyword>
<keyword evidence="3" id="KW-0815">Transposition</keyword>
<dbReference type="PANTHER" id="PTHR30405:SF25">
    <property type="entry name" value="RNA-GUIDED DNA ENDONUCLEASE INSQ-RELATED"/>
    <property type="match status" value="1"/>
</dbReference>
<dbReference type="EMBL" id="CP002198">
    <property type="protein sequence ID" value="ADN17330.1"/>
    <property type="molecule type" value="Genomic_DNA"/>
</dbReference>
<evidence type="ECO:0000256" key="1">
    <source>
        <dbReference type="ARBA" id="ARBA00008761"/>
    </source>
</evidence>
<accession>E0U972</accession>
<evidence type="ECO:0000256" key="5">
    <source>
        <dbReference type="ARBA" id="ARBA00023172"/>
    </source>
</evidence>
<dbReference type="NCBIfam" id="NF040570">
    <property type="entry name" value="guided_TnpB"/>
    <property type="match status" value="1"/>
</dbReference>
<dbReference type="Proteomes" id="UP000008206">
    <property type="component" value="Chromosome"/>
</dbReference>
<dbReference type="PANTHER" id="PTHR30405">
    <property type="entry name" value="TRANSPOSASE"/>
    <property type="match status" value="1"/>
</dbReference>
<evidence type="ECO:0000256" key="2">
    <source>
        <dbReference type="ARBA" id="ARBA00011044"/>
    </source>
</evidence>
<dbReference type="OrthoDB" id="439709at2"/>
<evidence type="ECO:0000313" key="9">
    <source>
        <dbReference type="Proteomes" id="UP000008206"/>
    </source>
</evidence>
<evidence type="ECO:0000256" key="4">
    <source>
        <dbReference type="ARBA" id="ARBA00023125"/>
    </source>
</evidence>
<dbReference type="RefSeq" id="WP_013325368.1">
    <property type="nucleotide sequence ID" value="NC_014501.1"/>
</dbReference>
<dbReference type="InterPro" id="IPR010095">
    <property type="entry name" value="Cas12f1-like_TNB"/>
</dbReference>
<evidence type="ECO:0000259" key="7">
    <source>
        <dbReference type="Pfam" id="PF07282"/>
    </source>
</evidence>
<evidence type="ECO:0000256" key="3">
    <source>
        <dbReference type="ARBA" id="ARBA00022578"/>
    </source>
</evidence>
<name>E0U972_GLOV7</name>
<feature type="domain" description="Probable transposase IS891/IS1136/IS1341" evidence="6">
    <location>
        <begin position="180"/>
        <end position="290"/>
    </location>
</feature>
<comment type="similarity">
    <text evidence="1">In the C-terminal section; belongs to the transposase 35 family.</text>
</comment>
<evidence type="ECO:0000259" key="6">
    <source>
        <dbReference type="Pfam" id="PF01385"/>
    </source>
</evidence>
<dbReference type="AlphaFoldDB" id="E0U972"/>
<gene>
    <name evidence="8" type="ordered locus">Cyan7822_5455</name>
</gene>
<feature type="domain" description="Cas12f1-like TNB" evidence="7">
    <location>
        <begin position="301"/>
        <end position="366"/>
    </location>
</feature>
<dbReference type="HOGENOM" id="CLU_032903_1_1_3"/>
<dbReference type="GO" id="GO:0006310">
    <property type="term" value="P:DNA recombination"/>
    <property type="evidence" value="ECO:0007669"/>
    <property type="project" value="UniProtKB-KW"/>
</dbReference>
<reference evidence="8" key="1">
    <citation type="submission" date="2010-09" db="EMBL/GenBank/DDBJ databases">
        <title>Complete sequence of Chromosome of Cyanothece sp. PCC 7822.</title>
        <authorList>
            <consortium name="US DOE Joint Genome Institute"/>
            <person name="Lucas S."/>
            <person name="Copeland A."/>
            <person name="Lapidus A."/>
            <person name="Cheng J.-F."/>
            <person name="Bruce D."/>
            <person name="Goodwin L."/>
            <person name="Pitluck S."/>
            <person name="Saunders E."/>
            <person name="Brettin T."/>
            <person name="Detter J.C."/>
            <person name="Han C."/>
            <person name="Land M."/>
            <person name="Hauser L."/>
            <person name="Chang Y.-J."/>
            <person name="Jeffries C."/>
            <person name="Kyrpides N."/>
            <person name="Ivanova N."/>
            <person name="Mikhailova N."/>
            <person name="Pakrasi H."/>
            <person name="Sherman L."/>
            <person name="Woyke T."/>
        </authorList>
    </citation>
    <scope>NUCLEOTIDE SEQUENCE</scope>
    <source>
        <strain evidence="8">PCC 7822</strain>
    </source>
</reference>
<dbReference type="GO" id="GO:0032196">
    <property type="term" value="P:transposition"/>
    <property type="evidence" value="ECO:0007669"/>
    <property type="project" value="UniProtKB-KW"/>
</dbReference>
<proteinExistence type="inferred from homology"/>
<comment type="similarity">
    <text evidence="2">In the N-terminal section; belongs to the transposase 2 family.</text>
</comment>
<keyword evidence="5" id="KW-0233">DNA recombination</keyword>
<dbReference type="KEGG" id="cyj:Cyan7822_5455"/>
<protein>
    <submittedName>
        <fullName evidence="8">Putative transposase IS891/IS1136/IS1341 family</fullName>
    </submittedName>
</protein>